<dbReference type="Pfam" id="PF00080">
    <property type="entry name" value="Sod_Cu"/>
    <property type="match status" value="3"/>
</dbReference>
<dbReference type="Proteomes" id="UP001217089">
    <property type="component" value="Unassembled WGS sequence"/>
</dbReference>
<keyword evidence="4" id="KW-1185">Reference proteome</keyword>
<protein>
    <recommendedName>
        <fullName evidence="2">Superoxide dismutase copper/zinc binding domain-containing protein</fullName>
    </recommendedName>
</protein>
<feature type="transmembrane region" description="Helical" evidence="1">
    <location>
        <begin position="1030"/>
        <end position="1049"/>
    </location>
</feature>
<feature type="domain" description="Superoxide dismutase copper/zinc binding" evidence="2">
    <location>
        <begin position="499"/>
        <end position="642"/>
    </location>
</feature>
<proteinExistence type="predicted"/>
<keyword evidence="1" id="KW-0812">Transmembrane</keyword>
<keyword evidence="1" id="KW-0472">Membrane</keyword>
<dbReference type="PANTHER" id="PTHR20910:SF1">
    <property type="entry name" value="SUPEROXIDE DISMUTASE COPPER_ZINC BINDING DOMAIN-CONTAINING PROTEIN"/>
    <property type="match status" value="1"/>
</dbReference>
<dbReference type="InterPro" id="IPR053257">
    <property type="entry name" value="Cu-only_SOD"/>
</dbReference>
<sequence>MTYKPCFGSSWWSFSVSTSHIYCLFAFVTLGYFYFFDFDMDIRLIIITVLSQTIVISECTTLIANFQMKGIKGTVTFEQTSAGSPTTLTYNIMGLDTQKQWAIHERRIIYNTETKCLPKDIGPSMSSLTGNIPASGNGTETIQASALNDLTTLIGRSIEAGAACATIEEVGEHITAFARFPEEIAGMVTFRQLANQPNGVTEVWTDLFQVKNTGSAGLKNLNWKIHSGKVEADTEYGTIANLASRCSSIGAVYNPTSQSGTCDKNNQQNCPIGDLTGKLGQATIAINKGDYPKGFRDRKLPLSGINSIIGKSIAIYNGNNIISCSNIIQYSKKRASVHISRDGVRAEFTFTQDSPYDVTIVNAHIEGLKGLASGYHIHEWPVPYQMTKDESMCSSAHVSGHFNPFGISPPWLAPGVGTNDQYEIGDLSNKHGALDKLTKLDEVYHDWNLPLFERHSIIGRSLVIHKAGTGARWVCGNVEYAVPVSMTTAEVTFVYPVIGRIMFKQRKNLWYDDTQIFVELNYNNGTVAPSNDHSWHVHVNRTGSDVLVAEKRCKSTAGHFNPFDVDLAGNYNSECKPSNQLRCELGDLSGKHGKLTIRSSSGGMQRAFYTDIDAPLSGPNSFLQRSVVIHGMGGSRIACGNIYEVPKRTVKVDKWSVMTQASVSGSMVFDSETPEFLSGLTSVKVNIQNLDSQASGFHVHDYPLPMTSNAPCSSSGVGGHFNPFMIGMSPPAGNGTDDKYEIGDLSAKYGDPMRDNAVVDKHYTDTNLPLRGPHSITGRSVVIHKTTDGARWVCGNIVEDTTISKATLYEAVAEFKEGTLRGKIHLTQYLYPDGGMSDTGILIDLKYANDDTKKTNGHDWSIHDKPVKTDYDTCSSPGSIYNPFMAQTGKLEKYDIGEGRRFYTDVNLPLTGESTVVGRKSFVIYDQSSSGARLACANIMPYGGVTSEMSFPVGSNPFDRIHMAETLAASLHTESYNIVAEQISQTSTCIKAKIYYFGNDRNALKTKMEQHMKNDDTSMGMYAPKQCSQVSAGVAVYVSMVTMAIVLVLQKLLTL</sequence>
<reference evidence="3 4" key="1">
    <citation type="submission" date="2022-12" db="EMBL/GenBank/DDBJ databases">
        <title>Chromosome-level genome of Tegillarca granosa.</title>
        <authorList>
            <person name="Kim J."/>
        </authorList>
    </citation>
    <scope>NUCLEOTIDE SEQUENCE [LARGE SCALE GENOMIC DNA]</scope>
    <source>
        <strain evidence="3">Teg-2019</strain>
        <tissue evidence="3">Adductor muscle</tissue>
    </source>
</reference>
<dbReference type="EMBL" id="JARBDR010000246">
    <property type="protein sequence ID" value="KAJ8317087.1"/>
    <property type="molecule type" value="Genomic_DNA"/>
</dbReference>
<feature type="transmembrane region" description="Helical" evidence="1">
    <location>
        <begin position="12"/>
        <end position="35"/>
    </location>
</feature>
<feature type="domain" description="Superoxide dismutase copper/zinc binding" evidence="2">
    <location>
        <begin position="346"/>
        <end position="467"/>
    </location>
</feature>
<name>A0ABQ9FKI7_TEGGR</name>
<feature type="transmembrane region" description="Helical" evidence="1">
    <location>
        <begin position="42"/>
        <end position="64"/>
    </location>
</feature>
<comment type="caution">
    <text evidence="3">The sequence shown here is derived from an EMBL/GenBank/DDBJ whole genome shotgun (WGS) entry which is preliminary data.</text>
</comment>
<keyword evidence="1" id="KW-1133">Transmembrane helix</keyword>
<dbReference type="PANTHER" id="PTHR20910">
    <property type="entry name" value="AGAP001623-PA"/>
    <property type="match status" value="1"/>
</dbReference>
<organism evidence="3 4">
    <name type="scientific">Tegillarca granosa</name>
    <name type="common">Malaysian cockle</name>
    <name type="synonym">Anadara granosa</name>
    <dbReference type="NCBI Taxonomy" id="220873"/>
    <lineage>
        <taxon>Eukaryota</taxon>
        <taxon>Metazoa</taxon>
        <taxon>Spiralia</taxon>
        <taxon>Lophotrochozoa</taxon>
        <taxon>Mollusca</taxon>
        <taxon>Bivalvia</taxon>
        <taxon>Autobranchia</taxon>
        <taxon>Pteriomorphia</taxon>
        <taxon>Arcoida</taxon>
        <taxon>Arcoidea</taxon>
        <taxon>Arcidae</taxon>
        <taxon>Tegillarca</taxon>
    </lineage>
</organism>
<evidence type="ECO:0000256" key="1">
    <source>
        <dbReference type="SAM" id="Phobius"/>
    </source>
</evidence>
<feature type="domain" description="Superoxide dismutase copper/zinc binding" evidence="2">
    <location>
        <begin position="663"/>
        <end position="795"/>
    </location>
</feature>
<gene>
    <name evidence="3" type="ORF">KUTeg_004991</name>
</gene>
<evidence type="ECO:0000313" key="3">
    <source>
        <dbReference type="EMBL" id="KAJ8317087.1"/>
    </source>
</evidence>
<dbReference type="SUPFAM" id="SSF49329">
    <property type="entry name" value="Cu,Zn superoxide dismutase-like"/>
    <property type="match status" value="6"/>
</dbReference>
<evidence type="ECO:0000259" key="2">
    <source>
        <dbReference type="Pfam" id="PF00080"/>
    </source>
</evidence>
<dbReference type="Gene3D" id="2.60.40.200">
    <property type="entry name" value="Superoxide dismutase, copper/zinc binding domain"/>
    <property type="match status" value="6"/>
</dbReference>
<evidence type="ECO:0000313" key="4">
    <source>
        <dbReference type="Proteomes" id="UP001217089"/>
    </source>
</evidence>
<accession>A0ABQ9FKI7</accession>
<dbReference type="InterPro" id="IPR036423">
    <property type="entry name" value="SOD-like_Cu/Zn_dom_sf"/>
</dbReference>
<dbReference type="InterPro" id="IPR001424">
    <property type="entry name" value="SOD_Cu_Zn_dom"/>
</dbReference>